<name>A0AAE0LX45_9PEZI</name>
<sequence length="591" mass="67764">MAADNNIGGLPGILRLTSDTRRRIYLHAGLAYQDHDFVAVPGVYNLGERTVERRHEIDQRCRKFHGLLLSCPTIYAEASTVLYSANWFLIRYQARRSLAPLRSLTPHSLAHLANLKIILNQTSCHEEQQTGEEGHGECCDNGTVKSTTARCDVFEHDHDLPLYTSDSRTEAVLAEWHATATYLAAHIVPGQLELTLVCDVHHENVETAKLVLDSLRLLPRLKDCHIRLCRIREPQLQQLAQDAVLRARGLLSAEHLAASSGSAPRLINLPRELQLRILEHTDLVTPHKEVMWRRGSHGYYRASAGYYTPGTNRPPEIHHGYQFICCVGTPWPHPSNGCCCRQRHAAVSSRCKCWAPPTPLFRVCRTLYLEANRVLYSENRFIVIETPFISPFAEWGPGDYPYSVFAASQFLRHVVPRHCLQHIRFLELVFAPFSHLSKPRNGHPALQDWSDTLNWVKQELNLPGLTLRLIMVDEYDEGLQVRREITRAQGKEVLAFYNSILLPIRCLNPVGSEGGLARFYTQMRWPLRWTEWARSKIREKEGWGWLESKERELKRRTEQAIMGERYERVCVAAKEPKASLWTWACPNDSWD</sequence>
<evidence type="ECO:0000259" key="1">
    <source>
        <dbReference type="Pfam" id="PF24864"/>
    </source>
</evidence>
<proteinExistence type="predicted"/>
<protein>
    <recommendedName>
        <fullName evidence="1">DUF7730 domain-containing protein</fullName>
    </recommendedName>
</protein>
<keyword evidence="3" id="KW-1185">Reference proteome</keyword>
<dbReference type="EMBL" id="JAUEPN010000001">
    <property type="protein sequence ID" value="KAK3300797.1"/>
    <property type="molecule type" value="Genomic_DNA"/>
</dbReference>
<dbReference type="PANTHER" id="PTHR42085">
    <property type="entry name" value="F-BOX DOMAIN-CONTAINING PROTEIN"/>
    <property type="match status" value="1"/>
</dbReference>
<comment type="caution">
    <text evidence="2">The sequence shown here is derived from an EMBL/GenBank/DDBJ whole genome shotgun (WGS) entry which is preliminary data.</text>
</comment>
<evidence type="ECO:0000313" key="3">
    <source>
        <dbReference type="Proteomes" id="UP001278766"/>
    </source>
</evidence>
<evidence type="ECO:0000313" key="2">
    <source>
        <dbReference type="EMBL" id="KAK3300797.1"/>
    </source>
</evidence>
<feature type="domain" description="DUF7730" evidence="1">
    <location>
        <begin position="336"/>
        <end position="466"/>
    </location>
</feature>
<reference evidence="2" key="1">
    <citation type="journal article" date="2023" name="Mol. Phylogenet. Evol.">
        <title>Genome-scale phylogeny and comparative genomics of the fungal order Sordariales.</title>
        <authorList>
            <person name="Hensen N."/>
            <person name="Bonometti L."/>
            <person name="Westerberg I."/>
            <person name="Brannstrom I.O."/>
            <person name="Guillou S."/>
            <person name="Cros-Aarteil S."/>
            <person name="Calhoun S."/>
            <person name="Haridas S."/>
            <person name="Kuo A."/>
            <person name="Mondo S."/>
            <person name="Pangilinan J."/>
            <person name="Riley R."/>
            <person name="LaButti K."/>
            <person name="Andreopoulos B."/>
            <person name="Lipzen A."/>
            <person name="Chen C."/>
            <person name="Yan M."/>
            <person name="Daum C."/>
            <person name="Ng V."/>
            <person name="Clum A."/>
            <person name="Steindorff A."/>
            <person name="Ohm R.A."/>
            <person name="Martin F."/>
            <person name="Silar P."/>
            <person name="Natvig D.O."/>
            <person name="Lalanne C."/>
            <person name="Gautier V."/>
            <person name="Ament-Velasquez S.L."/>
            <person name="Kruys A."/>
            <person name="Hutchinson M.I."/>
            <person name="Powell A.J."/>
            <person name="Barry K."/>
            <person name="Miller A.N."/>
            <person name="Grigoriev I.V."/>
            <person name="Debuchy R."/>
            <person name="Gladieux P."/>
            <person name="Hiltunen Thoren M."/>
            <person name="Johannesson H."/>
        </authorList>
    </citation>
    <scope>NUCLEOTIDE SEQUENCE</scope>
    <source>
        <strain evidence="2">CBS 168.71</strain>
    </source>
</reference>
<dbReference type="Pfam" id="PF24864">
    <property type="entry name" value="DUF7730"/>
    <property type="match status" value="1"/>
</dbReference>
<dbReference type="RefSeq" id="XP_062664311.1">
    <property type="nucleotide sequence ID" value="XM_062802830.1"/>
</dbReference>
<reference evidence="2" key="2">
    <citation type="submission" date="2023-06" db="EMBL/GenBank/DDBJ databases">
        <authorList>
            <consortium name="Lawrence Berkeley National Laboratory"/>
            <person name="Haridas S."/>
            <person name="Hensen N."/>
            <person name="Bonometti L."/>
            <person name="Westerberg I."/>
            <person name="Brannstrom I.O."/>
            <person name="Guillou S."/>
            <person name="Cros-Aarteil S."/>
            <person name="Calhoun S."/>
            <person name="Kuo A."/>
            <person name="Mondo S."/>
            <person name="Pangilinan J."/>
            <person name="Riley R."/>
            <person name="Labutti K."/>
            <person name="Andreopoulos B."/>
            <person name="Lipzen A."/>
            <person name="Chen C."/>
            <person name="Yanf M."/>
            <person name="Daum C."/>
            <person name="Ng V."/>
            <person name="Clum A."/>
            <person name="Steindorff A."/>
            <person name="Ohm R."/>
            <person name="Martin F."/>
            <person name="Silar P."/>
            <person name="Natvig D."/>
            <person name="Lalanne C."/>
            <person name="Gautier V."/>
            <person name="Ament-Velasquez S.L."/>
            <person name="Kruys A."/>
            <person name="Hutchinson M.I."/>
            <person name="Powell A.J."/>
            <person name="Barry K."/>
            <person name="Miller A.N."/>
            <person name="Grigoriev I.V."/>
            <person name="Debuchy R."/>
            <person name="Gladieux P."/>
            <person name="Thoren M.H."/>
            <person name="Johannesson H."/>
        </authorList>
    </citation>
    <scope>NUCLEOTIDE SEQUENCE</scope>
    <source>
        <strain evidence="2">CBS 168.71</strain>
    </source>
</reference>
<gene>
    <name evidence="2" type="ORF">B0H64DRAFT_381886</name>
</gene>
<dbReference type="InterPro" id="IPR038883">
    <property type="entry name" value="AN11006-like"/>
</dbReference>
<dbReference type="PANTHER" id="PTHR42085:SF6">
    <property type="entry name" value="F-BOX DOMAIN-CONTAINING PROTEIN"/>
    <property type="match status" value="1"/>
</dbReference>
<accession>A0AAE0LX45</accession>
<dbReference type="Proteomes" id="UP001278766">
    <property type="component" value="Unassembled WGS sequence"/>
</dbReference>
<organism evidence="2 3">
    <name type="scientific">Chaetomium fimeti</name>
    <dbReference type="NCBI Taxonomy" id="1854472"/>
    <lineage>
        <taxon>Eukaryota</taxon>
        <taxon>Fungi</taxon>
        <taxon>Dikarya</taxon>
        <taxon>Ascomycota</taxon>
        <taxon>Pezizomycotina</taxon>
        <taxon>Sordariomycetes</taxon>
        <taxon>Sordariomycetidae</taxon>
        <taxon>Sordariales</taxon>
        <taxon>Chaetomiaceae</taxon>
        <taxon>Chaetomium</taxon>
    </lineage>
</organism>
<dbReference type="InterPro" id="IPR056632">
    <property type="entry name" value="DUF7730"/>
</dbReference>
<dbReference type="AlphaFoldDB" id="A0AAE0LX45"/>
<dbReference type="GeneID" id="87839778"/>